<organism evidence="2 3">
    <name type="scientific">Rodentibacter caecimuris</name>
    <dbReference type="NCBI Taxonomy" id="1796644"/>
    <lineage>
        <taxon>Bacteria</taxon>
        <taxon>Pseudomonadati</taxon>
        <taxon>Pseudomonadota</taxon>
        <taxon>Gammaproteobacteria</taxon>
        <taxon>Pasteurellales</taxon>
        <taxon>Pasteurellaceae</taxon>
        <taxon>Rodentibacter</taxon>
    </lineage>
</organism>
<gene>
    <name evidence="2" type="ORF">BKG89_08685</name>
</gene>
<dbReference type="RefSeq" id="WP_077464122.1">
    <property type="nucleotide sequence ID" value="NZ_MLAA01000037.1"/>
</dbReference>
<reference evidence="2 3" key="1">
    <citation type="submission" date="2016-10" db="EMBL/GenBank/DDBJ databases">
        <title>Rodentibacter gen. nov. and new species.</title>
        <authorList>
            <person name="Christensen H."/>
        </authorList>
    </citation>
    <scope>NUCLEOTIDE SEQUENCE [LARGE SCALE GENOMIC DNA]</scope>
    <source>
        <strain evidence="2 3">1998236014</strain>
    </source>
</reference>
<evidence type="ECO:0008006" key="4">
    <source>
        <dbReference type="Google" id="ProtNLM"/>
    </source>
</evidence>
<dbReference type="InterPro" id="IPR007497">
    <property type="entry name" value="SIMPL/DUF541"/>
</dbReference>
<name>A0ABX3KWS3_9PAST</name>
<dbReference type="Proteomes" id="UP000188820">
    <property type="component" value="Unassembled WGS sequence"/>
</dbReference>
<proteinExistence type="predicted"/>
<keyword evidence="1" id="KW-0732">Signal</keyword>
<dbReference type="EMBL" id="MLAA01000037">
    <property type="protein sequence ID" value="OOF67913.1"/>
    <property type="molecule type" value="Genomic_DNA"/>
</dbReference>
<evidence type="ECO:0000313" key="2">
    <source>
        <dbReference type="EMBL" id="OOF67913.1"/>
    </source>
</evidence>
<evidence type="ECO:0000313" key="3">
    <source>
        <dbReference type="Proteomes" id="UP000188820"/>
    </source>
</evidence>
<feature type="signal peptide" evidence="1">
    <location>
        <begin position="1"/>
        <end position="21"/>
    </location>
</feature>
<evidence type="ECO:0000256" key="1">
    <source>
        <dbReference type="SAM" id="SignalP"/>
    </source>
</evidence>
<dbReference type="Gene3D" id="3.30.70.2970">
    <property type="entry name" value="Protein of unknown function (DUF541), domain 2"/>
    <property type="match status" value="1"/>
</dbReference>
<accession>A0ABX3KWS3</accession>
<dbReference type="PANTHER" id="PTHR34387:SF1">
    <property type="entry name" value="PERIPLASMIC IMMUNOGENIC PROTEIN"/>
    <property type="match status" value="1"/>
</dbReference>
<feature type="chain" id="PRO_5047387118" description="SIMPL domain-containing protein" evidence="1">
    <location>
        <begin position="22"/>
        <end position="236"/>
    </location>
</feature>
<dbReference type="InterPro" id="IPR052022">
    <property type="entry name" value="26kDa_periplasmic_antigen"/>
</dbReference>
<dbReference type="Gene3D" id="3.30.110.170">
    <property type="entry name" value="Protein of unknown function (DUF541), domain 1"/>
    <property type="match status" value="1"/>
</dbReference>
<dbReference type="Pfam" id="PF04402">
    <property type="entry name" value="SIMPL"/>
    <property type="match status" value="1"/>
</dbReference>
<dbReference type="PANTHER" id="PTHR34387">
    <property type="entry name" value="SLR1258 PROTEIN"/>
    <property type="match status" value="1"/>
</dbReference>
<comment type="caution">
    <text evidence="2">The sequence shown here is derived from an EMBL/GenBank/DDBJ whole genome shotgun (WGS) entry which is preliminary data.</text>
</comment>
<sequence length="236" mass="26336">MKLKKLGIALLVLPLAFPVLADELTKNRISFSIEAEREVARDLLQVTLFYQEEGNNLSALNKSVMDRLNKALSVAKTQSAVEIKDNYRHTRVRYNQQGKQSGWIDRGEIVLESKDFVALSTVIGELEGILAVDHMQASVSSEMLSGLESQLTQDVLDKFKHKAKFIQNSLNMKGYRILSLDISSVHDGSTSRPYMLKNARATTYGIADTEGSNVYAESGKEKVKTQINAQIELLNE</sequence>
<keyword evidence="3" id="KW-1185">Reference proteome</keyword>
<protein>
    <recommendedName>
        <fullName evidence="4">SIMPL domain-containing protein</fullName>
    </recommendedName>
</protein>